<sequence length="74" mass="8055">MADSSADEENRHHPKSTSPKPAEASGANDEQNHSSTTLTATELREKLLREKVKALRKSSSTQKSPTTEDSPSHP</sequence>
<feature type="compositionally biased region" description="Basic and acidic residues" evidence="1">
    <location>
        <begin position="42"/>
        <end position="53"/>
    </location>
</feature>
<evidence type="ECO:0000313" key="3">
    <source>
        <dbReference type="Proteomes" id="UP001166286"/>
    </source>
</evidence>
<organism evidence="2 3">
    <name type="scientific">Cladonia borealis</name>
    <dbReference type="NCBI Taxonomy" id="184061"/>
    <lineage>
        <taxon>Eukaryota</taxon>
        <taxon>Fungi</taxon>
        <taxon>Dikarya</taxon>
        <taxon>Ascomycota</taxon>
        <taxon>Pezizomycotina</taxon>
        <taxon>Lecanoromycetes</taxon>
        <taxon>OSLEUM clade</taxon>
        <taxon>Lecanoromycetidae</taxon>
        <taxon>Lecanorales</taxon>
        <taxon>Lecanorineae</taxon>
        <taxon>Cladoniaceae</taxon>
        <taxon>Cladonia</taxon>
    </lineage>
</organism>
<dbReference type="EMBL" id="JAFEKC020000003">
    <property type="protein sequence ID" value="KAK0516015.1"/>
    <property type="molecule type" value="Genomic_DNA"/>
</dbReference>
<gene>
    <name evidence="2" type="ORF">JMJ35_002049</name>
</gene>
<keyword evidence="3" id="KW-1185">Reference proteome</keyword>
<protein>
    <submittedName>
        <fullName evidence="2">Uncharacterized protein</fullName>
    </submittedName>
</protein>
<evidence type="ECO:0000256" key="1">
    <source>
        <dbReference type="SAM" id="MobiDB-lite"/>
    </source>
</evidence>
<name>A0AA39V9N1_9LECA</name>
<reference evidence="2" key="1">
    <citation type="submission" date="2023-03" db="EMBL/GenBank/DDBJ databases">
        <title>Complete genome of Cladonia borealis.</title>
        <authorList>
            <person name="Park H."/>
        </authorList>
    </citation>
    <scope>NUCLEOTIDE SEQUENCE</scope>
    <source>
        <strain evidence="2">ANT050790</strain>
    </source>
</reference>
<evidence type="ECO:0000313" key="2">
    <source>
        <dbReference type="EMBL" id="KAK0516015.1"/>
    </source>
</evidence>
<comment type="caution">
    <text evidence="2">The sequence shown here is derived from an EMBL/GenBank/DDBJ whole genome shotgun (WGS) entry which is preliminary data.</text>
</comment>
<feature type="compositionally biased region" description="Polar residues" evidence="1">
    <location>
        <begin position="57"/>
        <end position="74"/>
    </location>
</feature>
<dbReference type="Proteomes" id="UP001166286">
    <property type="component" value="Unassembled WGS sequence"/>
</dbReference>
<accession>A0AA39V9N1</accession>
<dbReference type="AlphaFoldDB" id="A0AA39V9N1"/>
<proteinExistence type="predicted"/>
<feature type="region of interest" description="Disordered" evidence="1">
    <location>
        <begin position="1"/>
        <end position="74"/>
    </location>
</feature>